<reference evidence="1" key="1">
    <citation type="journal article" date="2021" name="PeerJ">
        <title>Extensive microbial diversity within the chicken gut microbiome revealed by metagenomics and culture.</title>
        <authorList>
            <person name="Gilroy R."/>
            <person name="Ravi A."/>
            <person name="Getino M."/>
            <person name="Pursley I."/>
            <person name="Horton D.L."/>
            <person name="Alikhan N.F."/>
            <person name="Baker D."/>
            <person name="Gharbi K."/>
            <person name="Hall N."/>
            <person name="Watson M."/>
            <person name="Adriaenssens E.M."/>
            <person name="Foster-Nyarko E."/>
            <person name="Jarju S."/>
            <person name="Secka A."/>
            <person name="Antonio M."/>
            <person name="Oren A."/>
            <person name="Chaudhuri R.R."/>
            <person name="La Ragione R."/>
            <person name="Hildebrand F."/>
            <person name="Pallen M.J."/>
        </authorList>
    </citation>
    <scope>NUCLEOTIDE SEQUENCE</scope>
    <source>
        <strain evidence="1">CHK160-9182</strain>
    </source>
</reference>
<accession>A0A9D1TTY3</accession>
<evidence type="ECO:0000313" key="2">
    <source>
        <dbReference type="Proteomes" id="UP000823934"/>
    </source>
</evidence>
<comment type="caution">
    <text evidence="1">The sequence shown here is derived from an EMBL/GenBank/DDBJ whole genome shotgun (WGS) entry which is preliminary data.</text>
</comment>
<dbReference type="AlphaFoldDB" id="A0A9D1TTY3"/>
<reference evidence="1" key="2">
    <citation type="submission" date="2021-04" db="EMBL/GenBank/DDBJ databases">
        <authorList>
            <person name="Gilroy R."/>
        </authorList>
    </citation>
    <scope>NUCLEOTIDE SEQUENCE</scope>
    <source>
        <strain evidence="1">CHK160-9182</strain>
    </source>
</reference>
<evidence type="ECO:0000313" key="1">
    <source>
        <dbReference type="EMBL" id="HIW06661.1"/>
    </source>
</evidence>
<evidence type="ECO:0008006" key="3">
    <source>
        <dbReference type="Google" id="ProtNLM"/>
    </source>
</evidence>
<organism evidence="1 2">
    <name type="scientific">Candidatus Ignatzschineria merdigallinarum</name>
    <dbReference type="NCBI Taxonomy" id="2838621"/>
    <lineage>
        <taxon>Bacteria</taxon>
        <taxon>Pseudomonadati</taxon>
        <taxon>Pseudomonadota</taxon>
        <taxon>Gammaproteobacteria</taxon>
        <taxon>Cardiobacteriales</taxon>
        <taxon>Ignatzschineriaceae</taxon>
        <taxon>Ignatzschineria</taxon>
    </lineage>
</organism>
<protein>
    <recommendedName>
        <fullName evidence="3">ATPase AAA-type core domain-containing protein</fullName>
    </recommendedName>
</protein>
<dbReference type="Proteomes" id="UP000823934">
    <property type="component" value="Unassembled WGS sequence"/>
</dbReference>
<sequence>MIFTKIHAKNLYCFENTELDLTYPRKIVDSLIDYEYLDERAPNFRFKRLCIISGANASGKSSFGKVILHAVNIITHGRLYAEKESFPLSDDTKAGELTVEFVYPTESELLFRQLTLYIHNGIYHFKYAHCPIAKADSVEVCRGKIATILNRGSSWGKNVYLEN</sequence>
<proteinExistence type="predicted"/>
<gene>
    <name evidence="1" type="ORF">H9889_04980</name>
</gene>
<dbReference type="Gene3D" id="3.40.50.300">
    <property type="entry name" value="P-loop containing nucleotide triphosphate hydrolases"/>
    <property type="match status" value="1"/>
</dbReference>
<feature type="non-terminal residue" evidence="1">
    <location>
        <position position="163"/>
    </location>
</feature>
<name>A0A9D1TTY3_9GAMM</name>
<dbReference type="InterPro" id="IPR027417">
    <property type="entry name" value="P-loop_NTPase"/>
</dbReference>
<dbReference type="EMBL" id="DXHP01000111">
    <property type="protein sequence ID" value="HIW06661.1"/>
    <property type="molecule type" value="Genomic_DNA"/>
</dbReference>